<dbReference type="CDD" id="cd00118">
    <property type="entry name" value="LysM"/>
    <property type="match status" value="1"/>
</dbReference>
<comment type="caution">
    <text evidence="3">The sequence shown here is derived from an EMBL/GenBank/DDBJ whole genome shotgun (WGS) entry which is preliminary data.</text>
</comment>
<evidence type="ECO:0000256" key="2">
    <source>
        <dbReference type="SAM" id="SignalP"/>
    </source>
</evidence>
<evidence type="ECO:0000313" key="4">
    <source>
        <dbReference type="Proteomes" id="UP001072034"/>
    </source>
</evidence>
<dbReference type="EMBL" id="JAPTMY010000068">
    <property type="protein sequence ID" value="MCZ0859580.1"/>
    <property type="molecule type" value="Genomic_DNA"/>
</dbReference>
<dbReference type="InterPro" id="IPR036779">
    <property type="entry name" value="LysM_dom_sf"/>
</dbReference>
<gene>
    <name evidence="3" type="ORF">OHJ16_16235</name>
</gene>
<name>A0ABT4ICV6_9ACTO</name>
<proteinExistence type="predicted"/>
<protein>
    <submittedName>
        <fullName evidence="3">LysM domain-containing protein</fullName>
    </submittedName>
</protein>
<reference evidence="3" key="1">
    <citation type="submission" date="2022-10" db="EMBL/GenBank/DDBJ databases">
        <title>Genome sequence of Actinomyces israelii ATCC 10048.</title>
        <authorList>
            <person name="Watt R.M."/>
            <person name="Tong W.M."/>
        </authorList>
    </citation>
    <scope>NUCLEOTIDE SEQUENCE</scope>
    <source>
        <strain evidence="3">ATCC 10048</strain>
    </source>
</reference>
<accession>A0ABT4ICV6</accession>
<dbReference type="Gene3D" id="3.10.350.10">
    <property type="entry name" value="LysM domain"/>
    <property type="match status" value="1"/>
</dbReference>
<feature type="compositionally biased region" description="Low complexity" evidence="1">
    <location>
        <begin position="147"/>
        <end position="160"/>
    </location>
</feature>
<dbReference type="RefSeq" id="WP_268918756.1">
    <property type="nucleotide sequence ID" value="NZ_JAPTMY010000068.1"/>
</dbReference>
<feature type="region of interest" description="Disordered" evidence="1">
    <location>
        <begin position="233"/>
        <end position="263"/>
    </location>
</feature>
<sequence>MRALMHLVAVALAAAVGTAVLAASAWSAAAGLASVPVAWWSTAQIAQSAIALACGLGAAGCLWHLASAGLALTVLLQDALAAAGAPSAPVGAAAGGRADTALQRWGAPLVRRITAGAVVAGLAVTPVAAAAPSVPDDLGWRAGAGGPSAPQAEPAQPAPGVENGDPDVEPPAPGEAAGDQAGALSGSSSAHVVGPGESLWSITAAALGPGAADEQIVRAWPLIYETNAERIGADPSLIHPGDALDLPDSLTRAQGPADDGSRP</sequence>
<evidence type="ECO:0000313" key="3">
    <source>
        <dbReference type="EMBL" id="MCZ0859580.1"/>
    </source>
</evidence>
<keyword evidence="2" id="KW-0732">Signal</keyword>
<evidence type="ECO:0000256" key="1">
    <source>
        <dbReference type="SAM" id="MobiDB-lite"/>
    </source>
</evidence>
<dbReference type="InterPro" id="IPR018392">
    <property type="entry name" value="LysM"/>
</dbReference>
<organism evidence="3 4">
    <name type="scientific">Actinomyces israelii</name>
    <dbReference type="NCBI Taxonomy" id="1659"/>
    <lineage>
        <taxon>Bacteria</taxon>
        <taxon>Bacillati</taxon>
        <taxon>Actinomycetota</taxon>
        <taxon>Actinomycetes</taxon>
        <taxon>Actinomycetales</taxon>
        <taxon>Actinomycetaceae</taxon>
        <taxon>Actinomyces</taxon>
    </lineage>
</organism>
<feature type="signal peptide" evidence="2">
    <location>
        <begin position="1"/>
        <end position="22"/>
    </location>
</feature>
<keyword evidence="4" id="KW-1185">Reference proteome</keyword>
<dbReference type="Proteomes" id="UP001072034">
    <property type="component" value="Unassembled WGS sequence"/>
</dbReference>
<feature type="region of interest" description="Disordered" evidence="1">
    <location>
        <begin position="138"/>
        <end position="192"/>
    </location>
</feature>
<feature type="chain" id="PRO_5046429417" evidence="2">
    <location>
        <begin position="23"/>
        <end position="263"/>
    </location>
</feature>